<dbReference type="GO" id="GO:0008360">
    <property type="term" value="P:regulation of cell shape"/>
    <property type="evidence" value="ECO:0007669"/>
    <property type="project" value="UniProtKB-UniRule"/>
</dbReference>
<keyword evidence="6 7" id="KW-0961">Cell wall biogenesis/degradation</keyword>
<dbReference type="GO" id="GO:0018104">
    <property type="term" value="P:peptidoglycan-protein cross-linking"/>
    <property type="evidence" value="ECO:0007669"/>
    <property type="project" value="TreeGrafter"/>
</dbReference>
<dbReference type="GO" id="GO:0016740">
    <property type="term" value="F:transferase activity"/>
    <property type="evidence" value="ECO:0007669"/>
    <property type="project" value="UniProtKB-KW"/>
</dbReference>
<evidence type="ECO:0000256" key="5">
    <source>
        <dbReference type="ARBA" id="ARBA00022984"/>
    </source>
</evidence>
<dbReference type="GO" id="GO:0071972">
    <property type="term" value="F:peptidoglycan L,D-transpeptidase activity"/>
    <property type="evidence" value="ECO:0007669"/>
    <property type="project" value="TreeGrafter"/>
</dbReference>
<reference evidence="9 10" key="1">
    <citation type="journal article" date="2009" name="PLoS ONE">
        <title>Complete genome sequence of the aerobic CO-oxidizing thermophile Thermomicrobium roseum.</title>
        <authorList>
            <person name="Wu D."/>
            <person name="Raymond J."/>
            <person name="Wu M."/>
            <person name="Chatterji S."/>
            <person name="Ren Q."/>
            <person name="Graham J.E."/>
            <person name="Bryant D.A."/>
            <person name="Robb F."/>
            <person name="Colman A."/>
            <person name="Tallon L.J."/>
            <person name="Badger J.H."/>
            <person name="Madupu R."/>
            <person name="Ward N.L."/>
            <person name="Eisen J.A."/>
        </authorList>
    </citation>
    <scope>NUCLEOTIDE SEQUENCE [LARGE SCALE GENOMIC DNA]</scope>
    <source>
        <strain evidence="10">ATCC 27502 / DSM 5159 / P-2</strain>
    </source>
</reference>
<evidence type="ECO:0000256" key="1">
    <source>
        <dbReference type="ARBA" id="ARBA00004752"/>
    </source>
</evidence>
<evidence type="ECO:0000259" key="8">
    <source>
        <dbReference type="PROSITE" id="PS52029"/>
    </source>
</evidence>
<protein>
    <submittedName>
        <fullName evidence="9">ErfK/YbiS/YcfS/YnhG family</fullName>
    </submittedName>
</protein>
<comment type="similarity">
    <text evidence="2">Belongs to the YkuD family.</text>
</comment>
<feature type="active site" description="Proton donor/acceptor" evidence="7">
    <location>
        <position position="414"/>
    </location>
</feature>
<dbReference type="UniPathway" id="UPA00219"/>
<dbReference type="GO" id="GO:0071555">
    <property type="term" value="P:cell wall organization"/>
    <property type="evidence" value="ECO:0007669"/>
    <property type="project" value="UniProtKB-UniRule"/>
</dbReference>
<keyword evidence="3" id="KW-0808">Transferase</keyword>
<dbReference type="EMBL" id="CP001275">
    <property type="protein sequence ID" value="ACM05574.1"/>
    <property type="molecule type" value="Genomic_DNA"/>
</dbReference>
<evidence type="ECO:0000256" key="7">
    <source>
        <dbReference type="PROSITE-ProRule" id="PRU01373"/>
    </source>
</evidence>
<evidence type="ECO:0000256" key="2">
    <source>
        <dbReference type="ARBA" id="ARBA00005992"/>
    </source>
</evidence>
<name>B9L2G9_THERP</name>
<dbReference type="GO" id="GO:0005576">
    <property type="term" value="C:extracellular region"/>
    <property type="evidence" value="ECO:0007669"/>
    <property type="project" value="TreeGrafter"/>
</dbReference>
<dbReference type="InterPro" id="IPR038063">
    <property type="entry name" value="Transpep_catalytic_dom"/>
</dbReference>
<comment type="pathway">
    <text evidence="1 7">Cell wall biogenesis; peptidoglycan biosynthesis.</text>
</comment>
<dbReference type="HOGENOM" id="CLU_735080_0_0_0"/>
<dbReference type="Gene3D" id="2.40.440.10">
    <property type="entry name" value="L,D-transpeptidase catalytic domain-like"/>
    <property type="match status" value="1"/>
</dbReference>
<dbReference type="PANTHER" id="PTHR30582">
    <property type="entry name" value="L,D-TRANSPEPTIDASE"/>
    <property type="match status" value="1"/>
</dbReference>
<gene>
    <name evidence="9" type="ordered locus">trd_1371</name>
</gene>
<feature type="domain" description="L,D-TPase catalytic" evidence="8">
    <location>
        <begin position="331"/>
        <end position="456"/>
    </location>
</feature>
<accession>B9L2G9</accession>
<dbReference type="SUPFAM" id="SSF141523">
    <property type="entry name" value="L,D-transpeptidase catalytic domain-like"/>
    <property type="match status" value="1"/>
</dbReference>
<dbReference type="InterPro" id="IPR005490">
    <property type="entry name" value="LD_TPept_cat_dom"/>
</dbReference>
<organism evidence="9 10">
    <name type="scientific">Thermomicrobium roseum (strain ATCC 27502 / DSM 5159 / P-2)</name>
    <dbReference type="NCBI Taxonomy" id="309801"/>
    <lineage>
        <taxon>Bacteria</taxon>
        <taxon>Pseudomonadati</taxon>
        <taxon>Thermomicrobiota</taxon>
        <taxon>Thermomicrobia</taxon>
        <taxon>Thermomicrobiales</taxon>
        <taxon>Thermomicrobiaceae</taxon>
        <taxon>Thermomicrobium</taxon>
    </lineage>
</organism>
<keyword evidence="4 7" id="KW-0133">Cell shape</keyword>
<sequence>MPRRLAWFIGMVLVCSLVSPILLPVRHAHAIGWQGLILYFPQTGHHLSGEFLWAWISNGGVMTFGYPITEPFTQDGMVVQYFERARFEYHPQNSGTRYAVLATLLGSWLTETRRNEPAFRPIVADNPAALNSDPERRYFPETGHTLAYGFKAYWEANGGLYTFGYPISEEFTERNPDTGEFYTVQYFERARFEYHPENKGTPFEVLLGRLGAQYAQARGVDTRPVPMRPDAIEVPAQLLDYRWSRAVATDDGAIFGRVTAPTLAIRNAPSNSAPAVAWTYARHPVPIRGLTLGDPVEGNPIWYELGDGRYVAAAWVEPLVPDIPPRRFGGRWVDVSLRSFYAVAYDGDRPVYVAIITAGRDGKTPVGVFQIFYRVRNETMDAATVGIPPGSPGYYYLTNVQFTQYFKSGGYALHGNYWTPPAQFGGFTSNGCVGLMNSDAEWFWNFLHIGSTVSIHY</sequence>
<dbReference type="PANTHER" id="PTHR30582:SF2">
    <property type="entry name" value="L,D-TRANSPEPTIDASE YCIB-RELATED"/>
    <property type="match status" value="1"/>
</dbReference>
<dbReference type="Proteomes" id="UP000000447">
    <property type="component" value="Chromosome"/>
</dbReference>
<feature type="active site" description="Nucleophile" evidence="7">
    <location>
        <position position="432"/>
    </location>
</feature>
<dbReference type="eggNOG" id="COG1376">
    <property type="taxonomic scope" value="Bacteria"/>
</dbReference>
<evidence type="ECO:0000313" key="9">
    <source>
        <dbReference type="EMBL" id="ACM05574.1"/>
    </source>
</evidence>
<evidence type="ECO:0000313" key="10">
    <source>
        <dbReference type="Proteomes" id="UP000000447"/>
    </source>
</evidence>
<dbReference type="RefSeq" id="WP_015922320.1">
    <property type="nucleotide sequence ID" value="NC_011959.1"/>
</dbReference>
<dbReference type="Pfam" id="PF03734">
    <property type="entry name" value="YkuD"/>
    <property type="match status" value="1"/>
</dbReference>
<proteinExistence type="inferred from homology"/>
<dbReference type="STRING" id="309801.trd_1371"/>
<evidence type="ECO:0000256" key="4">
    <source>
        <dbReference type="ARBA" id="ARBA00022960"/>
    </source>
</evidence>
<evidence type="ECO:0000256" key="3">
    <source>
        <dbReference type="ARBA" id="ARBA00022679"/>
    </source>
</evidence>
<dbReference type="CDD" id="cd16913">
    <property type="entry name" value="YkuD_like"/>
    <property type="match status" value="1"/>
</dbReference>
<keyword evidence="10" id="KW-1185">Reference proteome</keyword>
<keyword evidence="5 7" id="KW-0573">Peptidoglycan synthesis</keyword>
<dbReference type="AlphaFoldDB" id="B9L2G9"/>
<dbReference type="PROSITE" id="PS52029">
    <property type="entry name" value="LD_TPASE"/>
    <property type="match status" value="1"/>
</dbReference>
<dbReference type="InterPro" id="IPR050979">
    <property type="entry name" value="LD-transpeptidase"/>
</dbReference>
<dbReference type="KEGG" id="tro:trd_1371"/>
<evidence type="ECO:0000256" key="6">
    <source>
        <dbReference type="ARBA" id="ARBA00023316"/>
    </source>
</evidence>